<accession>A0A6L6IUM5</accession>
<name>A0A6L6IUM5_9RHOB</name>
<evidence type="ECO:0000313" key="1">
    <source>
        <dbReference type="EMBL" id="MTH63311.1"/>
    </source>
</evidence>
<gene>
    <name evidence="1" type="ORF">GL284_03390</name>
</gene>
<dbReference type="RefSeq" id="WP_155043229.1">
    <property type="nucleotide sequence ID" value="NZ_WMIH01000005.1"/>
</dbReference>
<dbReference type="Proteomes" id="UP000478740">
    <property type="component" value="Unassembled WGS sequence"/>
</dbReference>
<sequence>MPLAYAAELARARPSEDHYLIVVARGGTGVRALVGDPYLWSGTETDDPGAGCIGANDGLLRFSKTDRNGLARYLGARDMGMDPFYPGRIELASDPKGCHVTFTSTTAATDHGTWRSQPVTITGTAGWPPKPGAKLRLYAQAPRMAEVFARNIAAAFDWLGLHGAHQRFDRVFIWPTEADFAYSAAYESRDFDLILAQIAAYMTASTSVLMVTPWPYGRGIETPRLHWYAAIRRIAARDPARRTLVSLDTTGIESWDPDDNAVHVAPSAKEEIGYYIRRSEEKGGVPPIQNDSGVYIPTLTVDANIAGCRAFEAMWTRLGDIVTVCGRLSVNPADPAQMSRLRLSLPIALDLVAPHYLAGVASCGGQHGMIEPGSTRRDAGLALTARQAGSQAWHYSFSYRLRWASPDSN</sequence>
<protein>
    <submittedName>
        <fullName evidence="1">Uncharacterized protein</fullName>
    </submittedName>
</protein>
<organism evidence="1 2">
    <name type="scientific">Paracoccus shanxieyensis</name>
    <dbReference type="NCBI Taxonomy" id="2675752"/>
    <lineage>
        <taxon>Bacteria</taxon>
        <taxon>Pseudomonadati</taxon>
        <taxon>Pseudomonadota</taxon>
        <taxon>Alphaproteobacteria</taxon>
        <taxon>Rhodobacterales</taxon>
        <taxon>Paracoccaceae</taxon>
        <taxon>Paracoccus</taxon>
    </lineage>
</organism>
<keyword evidence="2" id="KW-1185">Reference proteome</keyword>
<reference evidence="1 2" key="1">
    <citation type="submission" date="2019-11" db="EMBL/GenBank/DDBJ databases">
        <authorList>
            <person name="Dong K."/>
        </authorList>
    </citation>
    <scope>NUCLEOTIDE SEQUENCE [LARGE SCALE GENOMIC DNA]</scope>
    <source>
        <strain evidence="1 2">DK608</strain>
    </source>
</reference>
<proteinExistence type="predicted"/>
<dbReference type="AlphaFoldDB" id="A0A6L6IUM5"/>
<evidence type="ECO:0000313" key="2">
    <source>
        <dbReference type="Proteomes" id="UP000478740"/>
    </source>
</evidence>
<dbReference type="EMBL" id="WMII01000002">
    <property type="protein sequence ID" value="MTH63311.1"/>
    <property type="molecule type" value="Genomic_DNA"/>
</dbReference>
<comment type="caution">
    <text evidence="1">The sequence shown here is derived from an EMBL/GenBank/DDBJ whole genome shotgun (WGS) entry which is preliminary data.</text>
</comment>